<dbReference type="Proteomes" id="UP000694381">
    <property type="component" value="Unassembled WGS sequence"/>
</dbReference>
<reference evidence="1" key="1">
    <citation type="submission" date="2025-08" db="UniProtKB">
        <authorList>
            <consortium name="Ensembl"/>
        </authorList>
    </citation>
    <scope>IDENTIFICATION</scope>
</reference>
<dbReference type="AlphaFoldDB" id="A0A8C6RTN2"/>
<accession>A0A8C6RTN2</accession>
<proteinExistence type="predicted"/>
<organism evidence="1 2">
    <name type="scientific">Nannospalax galili</name>
    <name type="common">Northern Israeli blind subterranean mole rat</name>
    <name type="synonym">Spalax galili</name>
    <dbReference type="NCBI Taxonomy" id="1026970"/>
    <lineage>
        <taxon>Eukaryota</taxon>
        <taxon>Metazoa</taxon>
        <taxon>Chordata</taxon>
        <taxon>Craniata</taxon>
        <taxon>Vertebrata</taxon>
        <taxon>Euteleostomi</taxon>
        <taxon>Mammalia</taxon>
        <taxon>Eutheria</taxon>
        <taxon>Euarchontoglires</taxon>
        <taxon>Glires</taxon>
        <taxon>Rodentia</taxon>
        <taxon>Myomorpha</taxon>
        <taxon>Muroidea</taxon>
        <taxon>Spalacidae</taxon>
        <taxon>Spalacinae</taxon>
        <taxon>Nannospalax</taxon>
    </lineage>
</organism>
<dbReference type="Ensembl" id="ENSNGAT00000028410.1">
    <property type="protein sequence ID" value="ENSNGAP00000022722.1"/>
    <property type="gene ID" value="ENSNGAG00000021507.1"/>
</dbReference>
<reference evidence="1" key="2">
    <citation type="submission" date="2025-09" db="UniProtKB">
        <authorList>
            <consortium name="Ensembl"/>
        </authorList>
    </citation>
    <scope>IDENTIFICATION</scope>
</reference>
<protein>
    <submittedName>
        <fullName evidence="1">Uncharacterized protein</fullName>
    </submittedName>
</protein>
<sequence length="22" mass="2607">LFSICTKLYKNISRVKTDQIHV</sequence>
<keyword evidence="2" id="KW-1185">Reference proteome</keyword>
<evidence type="ECO:0000313" key="1">
    <source>
        <dbReference type="Ensembl" id="ENSNGAP00000022722.1"/>
    </source>
</evidence>
<name>A0A8C6RTN2_NANGA</name>
<evidence type="ECO:0000313" key="2">
    <source>
        <dbReference type="Proteomes" id="UP000694381"/>
    </source>
</evidence>